<evidence type="ECO:0000313" key="1">
    <source>
        <dbReference type="EMBL" id="QVW29101.1"/>
    </source>
</evidence>
<dbReference type="EMBL" id="MW862109">
    <property type="protein sequence ID" value="QVW29101.1"/>
    <property type="molecule type" value="Genomic_DNA"/>
</dbReference>
<name>A0A8E7FNX9_9CAUD</name>
<reference evidence="1" key="1">
    <citation type="submission" date="2021-04" db="EMBL/GenBank/DDBJ databases">
        <title>A novel bacteriophage against Pseudomonas syringae pv. tomato and it's prophylactic efficacy.</title>
        <authorList>
            <person name="Skliros D."/>
            <person name="Papazoglou P."/>
            <person name="Paraskevopoulou E.G."/>
            <person name="Gkizi D."/>
            <person name="Goumas D.E."/>
            <person name="Tjamos S."/>
            <person name="Flemetakis E."/>
        </authorList>
    </citation>
    <scope>NUCLEOTIDE SEQUENCE</scope>
</reference>
<protein>
    <submittedName>
        <fullName evidence="1">Uncharacterized protein</fullName>
    </submittedName>
</protein>
<proteinExistence type="predicted"/>
<organism evidence="1 2">
    <name type="scientific">Pseudomonas phage Medea1</name>
    <dbReference type="NCBI Taxonomy" id="2834256"/>
    <lineage>
        <taxon>Viruses</taxon>
        <taxon>Duplodnaviria</taxon>
        <taxon>Heunggongvirae</taxon>
        <taxon>Uroviricota</taxon>
        <taxon>Caudoviricetes</taxon>
        <taxon>Medeavirus</taxon>
        <taxon>Medeavirus medea1</taxon>
    </lineage>
</organism>
<evidence type="ECO:0000313" key="2">
    <source>
        <dbReference type="Proteomes" id="UP000678091"/>
    </source>
</evidence>
<sequence>MSNVANIHGALPLSNETVKVVRELDKAITDAINKARQAGMPQGLVVGILHGYALGETARMVNAAD</sequence>
<keyword evidence="2" id="KW-1185">Reference proteome</keyword>
<accession>A0A8E7FNX9</accession>
<gene>
    <name evidence="1" type="ORF">Medea1_0034</name>
</gene>
<dbReference type="Proteomes" id="UP000678091">
    <property type="component" value="Segment"/>
</dbReference>